<feature type="transmembrane region" description="Helical" evidence="1">
    <location>
        <begin position="188"/>
        <end position="206"/>
    </location>
</feature>
<reference evidence="3" key="1">
    <citation type="submission" date="2020-11" db="EMBL/GenBank/DDBJ databases">
        <title>Novosphingobium aureum sp. nov., a marine bacterium isolated from sediment of a salt flat.</title>
        <authorList>
            <person name="Yoo Y."/>
            <person name="Kim J.-J."/>
        </authorList>
    </citation>
    <scope>NUCLEOTIDE SEQUENCE</scope>
    <source>
        <strain evidence="3">YJ-S2-02</strain>
    </source>
</reference>
<dbReference type="AlphaFoldDB" id="A0A931MM05"/>
<gene>
    <name evidence="3" type="ORF">I5E68_11655</name>
</gene>
<evidence type="ECO:0000313" key="3">
    <source>
        <dbReference type="EMBL" id="MBH0113606.1"/>
    </source>
</evidence>
<dbReference type="NCBIfam" id="TIGR00254">
    <property type="entry name" value="GGDEF"/>
    <property type="match status" value="1"/>
</dbReference>
<dbReference type="Proteomes" id="UP000617634">
    <property type="component" value="Unassembled WGS sequence"/>
</dbReference>
<proteinExistence type="predicted"/>
<feature type="transmembrane region" description="Helical" evidence="1">
    <location>
        <begin position="163"/>
        <end position="182"/>
    </location>
</feature>
<dbReference type="SUPFAM" id="SSF55073">
    <property type="entry name" value="Nucleotide cyclase"/>
    <property type="match status" value="1"/>
</dbReference>
<feature type="transmembrane region" description="Helical" evidence="1">
    <location>
        <begin position="112"/>
        <end position="133"/>
    </location>
</feature>
<name>A0A931MM05_9SPHN</name>
<sequence>MTQRHSSGTVPERLIQAERDVPGRATSSLGDRIYAEQVRSLFVNATPAAIMLLAFTFSFVLAHGRMPSTALTVVGTLGVVASATRLACTYWLREEALTASLDRQAARRLEIIFAVPYTAFSALLGVFGMLVFLGTNAEVHMLVICLIVGYCAGVATNCGQRPLLAISSIVLAVIPVALVSFFSGDSVYVAMALIASAFVIAGAQSVQVRCQGAQAEIGQRLTSTLQARRDTLTRLPNRLALREYFREARSITPTGTVAVHYLDLDGFKQVNDLHGHGVGDALLAAVAERLRGAIRAGDIVARLGGDEFAVVQFGIGNGEEAERLARRVALAIREPYEIEGLPILISTCVGTIINQDRNVELETLLERADGRLYEAKRQRGAPQLSIVAA</sequence>
<keyword evidence="4" id="KW-1185">Reference proteome</keyword>
<dbReference type="Pfam" id="PF00990">
    <property type="entry name" value="GGDEF"/>
    <property type="match status" value="1"/>
</dbReference>
<dbReference type="PANTHER" id="PTHR46663:SF2">
    <property type="entry name" value="GGDEF DOMAIN-CONTAINING PROTEIN"/>
    <property type="match status" value="1"/>
</dbReference>
<evidence type="ECO:0000313" key="4">
    <source>
        <dbReference type="Proteomes" id="UP000617634"/>
    </source>
</evidence>
<dbReference type="CDD" id="cd01949">
    <property type="entry name" value="GGDEF"/>
    <property type="match status" value="1"/>
</dbReference>
<dbReference type="Gene3D" id="3.30.70.270">
    <property type="match status" value="1"/>
</dbReference>
<dbReference type="InterPro" id="IPR029787">
    <property type="entry name" value="Nucleotide_cyclase"/>
</dbReference>
<feature type="domain" description="GGDEF" evidence="2">
    <location>
        <begin position="255"/>
        <end position="389"/>
    </location>
</feature>
<feature type="transmembrane region" description="Helical" evidence="1">
    <location>
        <begin position="41"/>
        <end position="64"/>
    </location>
</feature>
<comment type="caution">
    <text evidence="3">The sequence shown here is derived from an EMBL/GenBank/DDBJ whole genome shotgun (WGS) entry which is preliminary data.</text>
</comment>
<keyword evidence="1" id="KW-1133">Transmembrane helix</keyword>
<dbReference type="PROSITE" id="PS50887">
    <property type="entry name" value="GGDEF"/>
    <property type="match status" value="1"/>
</dbReference>
<dbReference type="InterPro" id="IPR000160">
    <property type="entry name" value="GGDEF_dom"/>
</dbReference>
<keyword evidence="1" id="KW-0812">Transmembrane</keyword>
<evidence type="ECO:0000256" key="1">
    <source>
        <dbReference type="SAM" id="Phobius"/>
    </source>
</evidence>
<dbReference type="InterPro" id="IPR052163">
    <property type="entry name" value="DGC-Regulatory_Protein"/>
</dbReference>
<dbReference type="SMART" id="SM00267">
    <property type="entry name" value="GGDEF"/>
    <property type="match status" value="1"/>
</dbReference>
<keyword evidence="1" id="KW-0472">Membrane</keyword>
<feature type="transmembrane region" description="Helical" evidence="1">
    <location>
        <begin position="70"/>
        <end position="92"/>
    </location>
</feature>
<dbReference type="EMBL" id="JADZGI010000001">
    <property type="protein sequence ID" value="MBH0113606.1"/>
    <property type="molecule type" value="Genomic_DNA"/>
</dbReference>
<organism evidence="3 4">
    <name type="scientific">Novosphingobium aureum</name>
    <dbReference type="NCBI Taxonomy" id="2792964"/>
    <lineage>
        <taxon>Bacteria</taxon>
        <taxon>Pseudomonadati</taxon>
        <taxon>Pseudomonadota</taxon>
        <taxon>Alphaproteobacteria</taxon>
        <taxon>Sphingomonadales</taxon>
        <taxon>Sphingomonadaceae</taxon>
        <taxon>Novosphingobium</taxon>
    </lineage>
</organism>
<protein>
    <submittedName>
        <fullName evidence="3">Diguanylate cyclase</fullName>
    </submittedName>
</protein>
<dbReference type="InterPro" id="IPR043128">
    <property type="entry name" value="Rev_trsase/Diguanyl_cyclase"/>
</dbReference>
<evidence type="ECO:0000259" key="2">
    <source>
        <dbReference type="PROSITE" id="PS50887"/>
    </source>
</evidence>
<feature type="transmembrane region" description="Helical" evidence="1">
    <location>
        <begin position="139"/>
        <end position="156"/>
    </location>
</feature>
<dbReference type="PANTHER" id="PTHR46663">
    <property type="entry name" value="DIGUANYLATE CYCLASE DGCT-RELATED"/>
    <property type="match status" value="1"/>
</dbReference>
<accession>A0A931MM05</accession>